<dbReference type="Proteomes" id="UP001055114">
    <property type="component" value="Unassembled WGS sequence"/>
</dbReference>
<sequence length="626" mass="72981">MNMDITKTNNLQEIPATEELNKLCRTADTIRPGDYFLHGSDLLRVASLNSDDQKTVVRYELVWDIENEGVYSSYGAEEVNAFLKNKSYVPDPHKLYSQAVGIMDGTYTPEIPEEDAGPDDCTDDSTMLIGRNSPQSLIALAQKKQLLARQLSDLKQMADYHRSVLENRMRNKLSKLAETRNRIMSQLTNIQKALSMLQLYMGDEHCVEQLSSGANAPENEPFAIHQQLLFMDEECGIISDGGIDIERINEFEEWLMKEDHLDAILPDTKGIVALKPRRFRKDYGSSYYTAVMEHWNRHTFFLIRNGENVYLIDSNHIEITDRLFPLRSEMQELYDKAAQTKMEYEKEDSAKRIQSANERYHRIIFFIQGLTDNTEVLHPIPQGVNLFNPDSYAGWVRLVYDDEAALTDGRMSYRDWVKEINASVKRGSRIAYCPDNRWNYSGKGELWRYANKHFIRDYYNDYAVPDLPTSGIYTLDTVSKYGVEHLAFKYKPGDTIFSSDYYGKRRNRLAFIVGESDIYLNYDRISLDDIEYYLHSRIERKHYLDILPVLLEVRKNLRAEQQQENAFRLMLLGELLQQGISEEMANRHITEAIDWWKYKNIWKRPICNDDAKALRMIKSRVLKIIK</sequence>
<dbReference type="EMBL" id="BQNZ01000003">
    <property type="protein sequence ID" value="GKH73476.1"/>
    <property type="molecule type" value="Genomic_DNA"/>
</dbReference>
<accession>A0AA37NSC5</accession>
<dbReference type="AlphaFoldDB" id="A0AA37NSC5"/>
<name>A0AA37NSC5_9BACT</name>
<evidence type="ECO:0000313" key="1">
    <source>
        <dbReference type="EMBL" id="GKH73476.1"/>
    </source>
</evidence>
<gene>
    <name evidence="1" type="ORF">CE91St3_33390</name>
</gene>
<protein>
    <submittedName>
        <fullName evidence="1">Uncharacterized protein</fullName>
    </submittedName>
</protein>
<reference evidence="1" key="1">
    <citation type="submission" date="2022-01" db="EMBL/GenBank/DDBJ databases">
        <title>Novel bile acid biosynthetic pathways are enriched in the microbiome of centenarians.</title>
        <authorList>
            <person name="Sato Y."/>
            <person name="Atarashi K."/>
            <person name="Plichta R.D."/>
            <person name="Arai Y."/>
            <person name="Sasajima S."/>
            <person name="Kearney M.S."/>
            <person name="Suda W."/>
            <person name="Takeshita K."/>
            <person name="Sasaki T."/>
            <person name="Okamoto S."/>
            <person name="Skelly N.A."/>
            <person name="Okamura Y."/>
            <person name="Vlamakis H."/>
            <person name="Li Y."/>
            <person name="Tanoue T."/>
            <person name="Takei H."/>
            <person name="Nittono H."/>
            <person name="Narushima S."/>
            <person name="Irie J."/>
            <person name="Itoh H."/>
            <person name="Moriya K."/>
            <person name="Sugiura Y."/>
            <person name="Suematsu M."/>
            <person name="Moritoki N."/>
            <person name="Shibata S."/>
            <person name="Littman R.D."/>
            <person name="Fischbach A.M."/>
            <person name="Uwamino Y."/>
            <person name="Inoue T."/>
            <person name="Honda A."/>
            <person name="Hattori M."/>
            <person name="Murai T."/>
            <person name="Xavier J.R."/>
            <person name="Hirose N."/>
            <person name="Honda K."/>
        </authorList>
    </citation>
    <scope>NUCLEOTIDE SEQUENCE</scope>
    <source>
        <strain evidence="1">CE91-St3</strain>
    </source>
</reference>
<comment type="caution">
    <text evidence="1">The sequence shown here is derived from an EMBL/GenBank/DDBJ whole genome shotgun (WGS) entry which is preliminary data.</text>
</comment>
<evidence type="ECO:0000313" key="2">
    <source>
        <dbReference type="Proteomes" id="UP001055114"/>
    </source>
</evidence>
<organism evidence="1 2">
    <name type="scientific">Parabacteroides merdae</name>
    <dbReference type="NCBI Taxonomy" id="46503"/>
    <lineage>
        <taxon>Bacteria</taxon>
        <taxon>Pseudomonadati</taxon>
        <taxon>Bacteroidota</taxon>
        <taxon>Bacteroidia</taxon>
        <taxon>Bacteroidales</taxon>
        <taxon>Tannerellaceae</taxon>
        <taxon>Parabacteroides</taxon>
    </lineage>
</organism>
<proteinExistence type="predicted"/>